<name>A0A3Q7J7F0_SOLLC</name>
<accession>A0A3Q7J7F0</accession>
<evidence type="ECO:0000313" key="1">
    <source>
        <dbReference type="EnsemblPlants" id="Solyc12g036820.1.1.1"/>
    </source>
</evidence>
<dbReference type="PaxDb" id="4081-Solyc12g036820.1.1"/>
<reference evidence="1" key="1">
    <citation type="journal article" date="2012" name="Nature">
        <title>The tomato genome sequence provides insights into fleshy fruit evolution.</title>
        <authorList>
            <consortium name="Tomato Genome Consortium"/>
        </authorList>
    </citation>
    <scope>NUCLEOTIDE SEQUENCE [LARGE SCALE GENOMIC DNA]</scope>
    <source>
        <strain evidence="1">cv. Heinz 1706</strain>
    </source>
</reference>
<protein>
    <submittedName>
        <fullName evidence="1">Uncharacterized protein</fullName>
    </submittedName>
</protein>
<keyword evidence="2" id="KW-1185">Reference proteome</keyword>
<dbReference type="InParanoid" id="A0A3Q7J7F0"/>
<evidence type="ECO:0000313" key="2">
    <source>
        <dbReference type="Proteomes" id="UP000004994"/>
    </source>
</evidence>
<dbReference type="AlphaFoldDB" id="A0A3Q7J7F0"/>
<dbReference type="EnsemblPlants" id="Solyc12g036820.1.1">
    <property type="protein sequence ID" value="Solyc12g036820.1.1.1"/>
    <property type="gene ID" value="Solyc12g036820.1"/>
</dbReference>
<dbReference type="Gramene" id="Solyc12g036820.1.1">
    <property type="protein sequence ID" value="Solyc12g036820.1.1.1"/>
    <property type="gene ID" value="Solyc12g036820.1"/>
</dbReference>
<sequence>MVFCNREEHSMLRAREAVEQLSAAICLIANFETSSIFIVGSSDQMKDILLVTYV</sequence>
<organism evidence="1">
    <name type="scientific">Solanum lycopersicum</name>
    <name type="common">Tomato</name>
    <name type="synonym">Lycopersicon esculentum</name>
    <dbReference type="NCBI Taxonomy" id="4081"/>
    <lineage>
        <taxon>Eukaryota</taxon>
        <taxon>Viridiplantae</taxon>
        <taxon>Streptophyta</taxon>
        <taxon>Embryophyta</taxon>
        <taxon>Tracheophyta</taxon>
        <taxon>Spermatophyta</taxon>
        <taxon>Magnoliopsida</taxon>
        <taxon>eudicotyledons</taxon>
        <taxon>Gunneridae</taxon>
        <taxon>Pentapetalae</taxon>
        <taxon>asterids</taxon>
        <taxon>lamiids</taxon>
        <taxon>Solanales</taxon>
        <taxon>Solanaceae</taxon>
        <taxon>Solanoideae</taxon>
        <taxon>Solaneae</taxon>
        <taxon>Solanum</taxon>
        <taxon>Solanum subgen. Lycopersicon</taxon>
    </lineage>
</organism>
<dbReference type="Proteomes" id="UP000004994">
    <property type="component" value="Chromosome 12"/>
</dbReference>
<reference evidence="1" key="2">
    <citation type="submission" date="2019-01" db="UniProtKB">
        <authorList>
            <consortium name="EnsemblPlants"/>
        </authorList>
    </citation>
    <scope>IDENTIFICATION</scope>
    <source>
        <strain evidence="1">cv. Heinz 1706</strain>
    </source>
</reference>
<proteinExistence type="predicted"/>